<dbReference type="GO" id="GO:0009007">
    <property type="term" value="F:site-specific DNA-methyltransferase (adenine-specific) activity"/>
    <property type="evidence" value="ECO:0007669"/>
    <property type="project" value="UniProtKB-EC"/>
</dbReference>
<dbReference type="PRINTS" id="PR00507">
    <property type="entry name" value="N12N6MTFRASE"/>
</dbReference>
<evidence type="ECO:0000256" key="2">
    <source>
        <dbReference type="ARBA" id="ARBA00011900"/>
    </source>
</evidence>
<dbReference type="REBASE" id="75498">
    <property type="entry name" value="SumRL3ORF1145P"/>
</dbReference>
<evidence type="ECO:0000313" key="10">
    <source>
        <dbReference type="EMBL" id="EQB33961.1"/>
    </source>
</evidence>
<dbReference type="InterPro" id="IPR050953">
    <property type="entry name" value="N4_N6_ade-DNA_methylase"/>
</dbReference>
<dbReference type="PATRIC" id="fig|1346791.3.peg.220"/>
<evidence type="ECO:0000256" key="1">
    <source>
        <dbReference type="ARBA" id="ARBA00006594"/>
    </source>
</evidence>
<evidence type="ECO:0000259" key="9">
    <source>
        <dbReference type="Pfam" id="PF22240"/>
    </source>
</evidence>
<dbReference type="Pfam" id="PF02384">
    <property type="entry name" value="N6_Mtase"/>
    <property type="match status" value="1"/>
</dbReference>
<dbReference type="InterPro" id="IPR029063">
    <property type="entry name" value="SAM-dependent_MTases_sf"/>
</dbReference>
<comment type="similarity">
    <text evidence="1">Belongs to the N(4)/N(6)-methyltransferase family.</text>
</comment>
<feature type="domain" description="Type ISP restriction-modification enzyme coupler" evidence="9">
    <location>
        <begin position="156"/>
        <end position="277"/>
    </location>
</feature>
<dbReference type="PROSITE" id="PS00092">
    <property type="entry name" value="N6_MTASE"/>
    <property type="match status" value="1"/>
</dbReference>
<evidence type="ECO:0000259" key="7">
    <source>
        <dbReference type="Pfam" id="PF02384"/>
    </source>
</evidence>
<keyword evidence="11" id="KW-1185">Reference proteome</keyword>
<gene>
    <name evidence="10" type="ORF">M529_01160</name>
</gene>
<keyword evidence="3" id="KW-0489">Methyltransferase</keyword>
<dbReference type="AlphaFoldDB" id="T0J7L0"/>
<dbReference type="GO" id="GO:0009307">
    <property type="term" value="P:DNA restriction-modification system"/>
    <property type="evidence" value="ECO:0007669"/>
    <property type="project" value="UniProtKB-KW"/>
</dbReference>
<evidence type="ECO:0000256" key="3">
    <source>
        <dbReference type="ARBA" id="ARBA00022603"/>
    </source>
</evidence>
<evidence type="ECO:0000313" key="11">
    <source>
        <dbReference type="Proteomes" id="UP000015523"/>
    </source>
</evidence>
<dbReference type="RefSeq" id="WP_021316288.1">
    <property type="nucleotide sequence ID" value="NZ_AUWY01000022.1"/>
</dbReference>
<dbReference type="GO" id="GO:0008170">
    <property type="term" value="F:N-methyltransferase activity"/>
    <property type="evidence" value="ECO:0007669"/>
    <property type="project" value="InterPro"/>
</dbReference>
<organism evidence="10 11">
    <name type="scientific">Sphingobium ummariense RL-3</name>
    <dbReference type="NCBI Taxonomy" id="1346791"/>
    <lineage>
        <taxon>Bacteria</taxon>
        <taxon>Pseudomonadati</taxon>
        <taxon>Pseudomonadota</taxon>
        <taxon>Alphaproteobacteria</taxon>
        <taxon>Sphingomonadales</taxon>
        <taxon>Sphingomonadaceae</taxon>
        <taxon>Sphingobium</taxon>
    </lineage>
</organism>
<dbReference type="PANTHER" id="PTHR33841:SF1">
    <property type="entry name" value="DNA METHYLTRANSFERASE A"/>
    <property type="match status" value="1"/>
</dbReference>
<sequence length="706" mass="80690">MSRQLINEYRAELDRIRAVSGSRRESVLREAFKDLLKRWARAHDLQFIAEHDILTKQMNRIYVDGALLHGLRVPFGYWEAKDENDDLAQEIEAKFRKGYPKDNIVFTDDVKAVLWQDGAEVMQADMQADDDSLLTLLTRFFAHERKEIADFNKAVKQFAQDLPEILKALRDRIAEKHGSSRDFAGAVAAFLQHARDAINPAVSEDDVREMLIQHILTEDIFAKVFNDPEFHRKNNVAAELYKLENKLFDRGEKATLLRALDPYYAGIASTAALIQSHSEKQGFLKALYEDFYKAYNKKAADRLGVVYTPGEIVRFMIRSADWLCEKHFGKNLIDKGVEILDPATGTGTFIVELLEHFRGNHEKLRHKYKEELHANEVAILPYYVANLNIEATYQAITGQFAEYENLCLVDTLDNVDALGIHAGHQFDLLGALSDENIERIKRQNRRKISVIIGNPPYNANQQNENDNNKNRTYAHIDKRIKDTYIKASTAQKTKLYDMYVRFLRWASDRLGDDGILAFVSNSSFLHKNSFDGVRVILEREFNELWAIDLKGDARSSGEARRKQGGNVFGDQIKVGIAVYVLVKRKGTNGFRLHYDVIGDYVSAEDKTAFLERSLSERRMTTIHPDASHTWLGQATEDTSPMLAMADKRTKTGTGTSRDRAIFKLYSLGISTNRDEWLYGRSESEVAEKAKMLAETYDSVAPRLRTH</sequence>
<feature type="domain" description="Type ISP restriction-modification enzyme LLaBIII C-terminal specificity" evidence="8">
    <location>
        <begin position="660"/>
        <end position="700"/>
    </location>
</feature>
<dbReference type="Gene3D" id="3.40.50.150">
    <property type="entry name" value="Vaccinia Virus protein VP39"/>
    <property type="match status" value="1"/>
</dbReference>
<dbReference type="InterPro" id="IPR053980">
    <property type="entry name" value="ISP_coupler"/>
</dbReference>
<dbReference type="Proteomes" id="UP000015523">
    <property type="component" value="Unassembled WGS sequence"/>
</dbReference>
<evidence type="ECO:0000259" key="8">
    <source>
        <dbReference type="Pfam" id="PF18135"/>
    </source>
</evidence>
<evidence type="ECO:0000256" key="6">
    <source>
        <dbReference type="ARBA" id="ARBA00047942"/>
    </source>
</evidence>
<feature type="domain" description="DNA methylase adenine-specific" evidence="7">
    <location>
        <begin position="284"/>
        <end position="476"/>
    </location>
</feature>
<name>T0J7L0_9SPHN</name>
<dbReference type="SUPFAM" id="SSF53335">
    <property type="entry name" value="S-adenosyl-L-methionine-dependent methyltransferases"/>
    <property type="match status" value="1"/>
</dbReference>
<dbReference type="Pfam" id="PF22240">
    <property type="entry name" value="ISP_coupler"/>
    <property type="match status" value="1"/>
</dbReference>
<proteinExistence type="inferred from homology"/>
<keyword evidence="5" id="KW-0680">Restriction system</keyword>
<dbReference type="GO" id="GO:0032259">
    <property type="term" value="P:methylation"/>
    <property type="evidence" value="ECO:0007669"/>
    <property type="project" value="UniProtKB-KW"/>
</dbReference>
<dbReference type="EC" id="2.1.1.72" evidence="2"/>
<dbReference type="EMBL" id="AUWY01000022">
    <property type="protein sequence ID" value="EQB33961.1"/>
    <property type="molecule type" value="Genomic_DNA"/>
</dbReference>
<dbReference type="PANTHER" id="PTHR33841">
    <property type="entry name" value="DNA METHYLTRANSFERASE YEEA-RELATED"/>
    <property type="match status" value="1"/>
</dbReference>
<evidence type="ECO:0000256" key="5">
    <source>
        <dbReference type="ARBA" id="ARBA00022747"/>
    </source>
</evidence>
<protein>
    <recommendedName>
        <fullName evidence="2">site-specific DNA-methyltransferase (adenine-specific)</fullName>
        <ecNumber evidence="2">2.1.1.72</ecNumber>
    </recommendedName>
</protein>
<keyword evidence="4" id="KW-0808">Transferase</keyword>
<dbReference type="InterPro" id="IPR041635">
    <property type="entry name" value="Type_ISP_LLaBIII_C"/>
</dbReference>
<dbReference type="InterPro" id="IPR003356">
    <property type="entry name" value="DNA_methylase_A-5"/>
</dbReference>
<accession>T0J7L0</accession>
<dbReference type="InterPro" id="IPR002052">
    <property type="entry name" value="DNA_methylase_N6_adenine_CS"/>
</dbReference>
<comment type="caution">
    <text evidence="10">The sequence shown here is derived from an EMBL/GenBank/DDBJ whole genome shotgun (WGS) entry which is preliminary data.</text>
</comment>
<dbReference type="Pfam" id="PF18135">
    <property type="entry name" value="Type_ISP_C"/>
    <property type="match status" value="1"/>
</dbReference>
<comment type="catalytic activity">
    <reaction evidence="6">
        <text>a 2'-deoxyadenosine in DNA + S-adenosyl-L-methionine = an N(6)-methyl-2'-deoxyadenosine in DNA + S-adenosyl-L-homocysteine + H(+)</text>
        <dbReference type="Rhea" id="RHEA:15197"/>
        <dbReference type="Rhea" id="RHEA-COMP:12418"/>
        <dbReference type="Rhea" id="RHEA-COMP:12419"/>
        <dbReference type="ChEBI" id="CHEBI:15378"/>
        <dbReference type="ChEBI" id="CHEBI:57856"/>
        <dbReference type="ChEBI" id="CHEBI:59789"/>
        <dbReference type="ChEBI" id="CHEBI:90615"/>
        <dbReference type="ChEBI" id="CHEBI:90616"/>
        <dbReference type="EC" id="2.1.1.72"/>
    </reaction>
</comment>
<dbReference type="eggNOG" id="COG0286">
    <property type="taxonomic scope" value="Bacteria"/>
</dbReference>
<dbReference type="GO" id="GO:0003677">
    <property type="term" value="F:DNA binding"/>
    <property type="evidence" value="ECO:0007669"/>
    <property type="project" value="InterPro"/>
</dbReference>
<evidence type="ECO:0000256" key="4">
    <source>
        <dbReference type="ARBA" id="ARBA00022679"/>
    </source>
</evidence>
<dbReference type="STRING" id="1346791.M529_01160"/>
<dbReference type="OrthoDB" id="9803459at2"/>
<reference evidence="10 11" key="1">
    <citation type="journal article" date="2013" name="Genome Announc.">
        <title>Draft Genome Sequence of Sphingobium ummariense Strain RL-3, a Hexachlorocyclohexane-Degrading Bacterium.</title>
        <authorList>
            <person name="Kohli P."/>
            <person name="Dua A."/>
            <person name="Sangwan N."/>
            <person name="Oldach P."/>
            <person name="Khurana J.P."/>
            <person name="Lal R."/>
        </authorList>
    </citation>
    <scope>NUCLEOTIDE SEQUENCE [LARGE SCALE GENOMIC DNA]</scope>
    <source>
        <strain evidence="10 11">RL-3</strain>
    </source>
</reference>